<dbReference type="Gene3D" id="3.30.1330.70">
    <property type="entry name" value="Holliday junction resolvase RusA"/>
    <property type="match status" value="1"/>
</dbReference>
<dbReference type="Pfam" id="PF05866">
    <property type="entry name" value="RusA"/>
    <property type="match status" value="1"/>
</dbReference>
<protein>
    <submittedName>
        <fullName evidence="1">RusA family crossover junction endodeoxyribonuclease</fullName>
    </submittedName>
</protein>
<dbReference type="InterPro" id="IPR008822">
    <property type="entry name" value="Endonuclease_RusA-like"/>
</dbReference>
<sequence length="139" mass="15794">MQEVSFFVPGVPVPQGSKNAGVRNGRAFMYEANKKHKPWRKKIQDAAEQYRGAFAGETPVHIEETYVFERPPSVKPSKRPHMCVKPDLDKLERSTGDSVSAAKVWQDDSRVVSRFSQKLYEDETHLPLGAHITIREVTE</sequence>
<dbReference type="Proteomes" id="UP000516421">
    <property type="component" value="Chromosome"/>
</dbReference>
<dbReference type="AlphaFoldDB" id="A0A7H2BLV2"/>
<dbReference type="GO" id="GO:0006281">
    <property type="term" value="P:DNA repair"/>
    <property type="evidence" value="ECO:0007669"/>
    <property type="project" value="InterPro"/>
</dbReference>
<accession>A0A7H2BLV2</accession>
<organism evidence="1 2">
    <name type="scientific">Rothia amarae</name>
    <dbReference type="NCBI Taxonomy" id="169480"/>
    <lineage>
        <taxon>Bacteria</taxon>
        <taxon>Bacillati</taxon>
        <taxon>Actinomycetota</taxon>
        <taxon>Actinomycetes</taxon>
        <taxon>Micrococcales</taxon>
        <taxon>Micrococcaceae</taxon>
        <taxon>Rothia</taxon>
    </lineage>
</organism>
<dbReference type="GO" id="GO:0006310">
    <property type="term" value="P:DNA recombination"/>
    <property type="evidence" value="ECO:0007669"/>
    <property type="project" value="InterPro"/>
</dbReference>
<dbReference type="SUPFAM" id="SSF103084">
    <property type="entry name" value="Holliday junction resolvase RusA"/>
    <property type="match status" value="1"/>
</dbReference>
<reference evidence="1 2" key="1">
    <citation type="submission" date="2020-09" db="EMBL/GenBank/DDBJ databases">
        <title>Investigation of environmental microbe.</title>
        <authorList>
            <person name="Ou Y."/>
            <person name="Kang Q."/>
        </authorList>
    </citation>
    <scope>NUCLEOTIDE SEQUENCE [LARGE SCALE GENOMIC DNA]</scope>
    <source>
        <strain evidence="1 2">KJZ-9</strain>
    </source>
</reference>
<dbReference type="InterPro" id="IPR036614">
    <property type="entry name" value="RusA-like_sf"/>
</dbReference>
<dbReference type="RefSeq" id="WP_190618229.1">
    <property type="nucleotide sequence ID" value="NZ_CP061538.1"/>
</dbReference>
<evidence type="ECO:0000313" key="1">
    <source>
        <dbReference type="EMBL" id="QNV40648.1"/>
    </source>
</evidence>
<keyword evidence="2" id="KW-1185">Reference proteome</keyword>
<name>A0A7H2BLV2_9MICC</name>
<dbReference type="EMBL" id="CP061538">
    <property type="protein sequence ID" value="QNV40648.1"/>
    <property type="molecule type" value="Genomic_DNA"/>
</dbReference>
<dbReference type="GO" id="GO:0000287">
    <property type="term" value="F:magnesium ion binding"/>
    <property type="evidence" value="ECO:0007669"/>
    <property type="project" value="InterPro"/>
</dbReference>
<evidence type="ECO:0000313" key="2">
    <source>
        <dbReference type="Proteomes" id="UP000516421"/>
    </source>
</evidence>
<proteinExistence type="predicted"/>
<dbReference type="KEGG" id="rama:IDM48_04395"/>
<gene>
    <name evidence="1" type="ORF">IDM48_04395</name>
</gene>